<dbReference type="PANTHER" id="PTHR10559:SF18">
    <property type="entry name" value="TRANSCOBALAMIN II"/>
    <property type="match status" value="1"/>
</dbReference>
<feature type="domain" description="BIG2" evidence="4">
    <location>
        <begin position="315"/>
        <end position="395"/>
    </location>
</feature>
<keyword evidence="2" id="KW-0175">Coiled coil</keyword>
<keyword evidence="3" id="KW-1133">Transmembrane helix</keyword>
<evidence type="ECO:0000313" key="6">
    <source>
        <dbReference type="Proteomes" id="UP000239863"/>
    </source>
</evidence>
<dbReference type="Proteomes" id="UP000239863">
    <property type="component" value="Unassembled WGS sequence"/>
</dbReference>
<dbReference type="InterPro" id="IPR008930">
    <property type="entry name" value="Terpenoid_cyclase/PrenylTrfase"/>
</dbReference>
<dbReference type="OrthoDB" id="1870898at2"/>
<keyword evidence="3" id="KW-0812">Transmembrane</keyword>
<reference evidence="5 6" key="1">
    <citation type="submission" date="2018-02" db="EMBL/GenBank/DDBJ databases">
        <title>Genomic Encyclopedia of Archaeal and Bacterial Type Strains, Phase II (KMG-II): from individual species to whole genera.</title>
        <authorList>
            <person name="Goeker M."/>
        </authorList>
    </citation>
    <scope>NUCLEOTIDE SEQUENCE [LARGE SCALE GENOMIC DNA]</scope>
    <source>
        <strain evidence="5 6">DSM 15099</strain>
    </source>
</reference>
<evidence type="ECO:0000259" key="4">
    <source>
        <dbReference type="SMART" id="SM00635"/>
    </source>
</evidence>
<feature type="domain" description="BIG2" evidence="4">
    <location>
        <begin position="403"/>
        <end position="483"/>
    </location>
</feature>
<evidence type="ECO:0000256" key="2">
    <source>
        <dbReference type="SAM" id="Coils"/>
    </source>
</evidence>
<protein>
    <submittedName>
        <fullName evidence="5">Prenyltransferase/squalene oxidase-like repeat protein</fullName>
    </submittedName>
</protein>
<sequence>MKRNKFQSLSIVLIFSILLNIISYVPVKALAEGKEDLIEEAIETTKGNIKSLSKYEDNDTLALNLLGENIDSNKINIYEYKSLKTYPKNIINLVAAGKNPEDYEGKNYVKEVLDGQTESGLFVVGNEQEDSYPENMANAIIAMDMTKAEYNKVSAVKLLMSFAKESEEGKSFDDNVVKTSLAIIALSSHKDVEGVNALIEELKEYLKNEQLYDGSFSINSLADDDSDSEGNAVATAMVIQALVALGENPLSNGWVKDGINLLTALLSFKEEDKFIFNSSYIRISENEATSISILALKSMETGKSAYKTVKQEQKEANSIEIVAANTSIKEGKTLSLETKILDKDKDIVQGNEIIWTIDDENIASIDEKGILKAKIHGTTNVHASIKGNEDISSDISISVYSPVAKSIEILNTEESIEIGDSIPLKSMVKDQDGEDIKNVNLIWSLDNKKLASIDNDGFLKARKEGIITVFAQLDNDENIKIAKSFNIKKPSSLEDISVEDKAKIKNEIENLKKFYEMETVESMVPIALSKVNADQKILDKVYIKRGESSLIYAQNILALVGSGKDPKDYKEKDYIKSLVKSQRKEVGKFQGQFIMNEELDIDAPAILAYSIIALETAKADYDKELAINALIDLILNNKNTSNTYSNIESNGMALIALASHPEIKGVDNAISTIITTMKASQKPDGTFESGNKSRALAIVIQGLVANNINPLSKEWIKDKSMLDALLKFKAAPRGNNKYGGFAKFEGGAYEMVATSHVIGALVDLYYGESIFEIKNDSMSEIKEPAVISVEGVKEGKIYTETINIDISTDEGTWKSTLNGKDFLGGDISKAGKYTLKVVAELEGVKSEKEVSFIVDMPPYEKIRVRVEGNKETLFNNIVESSISQSNVLEVLMKAVGKENVNGTGNGEGYIVTGILGENQSENLGWSYYVKRGLDIRQPMIGASGFTNIKDAQGKFNYDEIVFYMTHYEFDEEFKLYTDIPVVSVKSLDENHEITVLKQKDKTALKNIDVNIEGIGNFKTDDNGKVNFKAPNAIYNIKIGKRDKHIDVVPNTYVVSLPVEEQILETTYDENKVGEGIKDPVVKDITIGMDKDGNISSDIFEKSLGKSKILKFINKDMTWEFQTKDIKKENIKAINIDLNKDSQNKESILKDYNDAKILSFKDNGILPAKAKITMKYDSVNPVYLYYYNDDTHNIEKISGPHTSKDGYIVFEIEHCSDYFLSSIDSDKKLEVKMEDILMEITRYYEKKDVYSFREALGLRNISKNINVKDKIEVFEVDNVSDAINNIISIIAAGENPKDYKGKNYVKMLKTSQNENGAFVISNGDEDWPTLQAFAMIALDMSKVDYDKEKAVNYIISMAKDGHYSDVDTTTMVITALANHKDIKGVEEIINSSIEYISSMQLESGGFESYGNENPYTLSAVIQALIANEEDIFSNKWIKSGNTLLDALLTFKTGDHFEFKSEWGTESKMSTEQATLALGDIYNKKSVYKSITLLGNEAEAEEVKDDQKDNNTEVNNELKEETDNTHVEDVNANIKKTDNVNIKENAIKILQDGKSESKIDTKELVKTGNIIGFESLIVISMIMIIAGIIIIKKQKKQSVI</sequence>
<dbReference type="CDD" id="cd00688">
    <property type="entry name" value="ISOPREN_C2_like"/>
    <property type="match status" value="1"/>
</dbReference>
<keyword evidence="1" id="KW-0677">Repeat</keyword>
<dbReference type="Gene3D" id="2.60.40.1080">
    <property type="match status" value="2"/>
</dbReference>
<proteinExistence type="predicted"/>
<dbReference type="RefSeq" id="WP_104409160.1">
    <property type="nucleotide sequence ID" value="NZ_PTIS01000002.1"/>
</dbReference>
<dbReference type="InterPro" id="IPR001330">
    <property type="entry name" value="Prenyltrans"/>
</dbReference>
<organism evidence="5 6">
    <name type="scientific">Clostridium algidicarnis DSM 15099</name>
    <dbReference type="NCBI Taxonomy" id="1121295"/>
    <lineage>
        <taxon>Bacteria</taxon>
        <taxon>Bacillati</taxon>
        <taxon>Bacillota</taxon>
        <taxon>Clostridia</taxon>
        <taxon>Eubacteriales</taxon>
        <taxon>Clostridiaceae</taxon>
        <taxon>Clostridium</taxon>
    </lineage>
</organism>
<name>A0A2S6FZU6_9CLOT</name>
<dbReference type="GO" id="GO:0016740">
    <property type="term" value="F:transferase activity"/>
    <property type="evidence" value="ECO:0007669"/>
    <property type="project" value="UniProtKB-KW"/>
</dbReference>
<keyword evidence="3" id="KW-0472">Membrane</keyword>
<dbReference type="Pfam" id="PF00432">
    <property type="entry name" value="Prenyltrans"/>
    <property type="match status" value="2"/>
</dbReference>
<dbReference type="SUPFAM" id="SSF48239">
    <property type="entry name" value="Terpenoid cyclases/Protein prenyltransferases"/>
    <property type="match status" value="3"/>
</dbReference>
<comment type="caution">
    <text evidence="5">The sequence shown here is derived from an EMBL/GenBank/DDBJ whole genome shotgun (WGS) entry which is preliminary data.</text>
</comment>
<dbReference type="InterPro" id="IPR003343">
    <property type="entry name" value="Big_2"/>
</dbReference>
<evidence type="ECO:0000256" key="1">
    <source>
        <dbReference type="ARBA" id="ARBA00022737"/>
    </source>
</evidence>
<dbReference type="InterPro" id="IPR008964">
    <property type="entry name" value="Invasin/intimin_cell_adhesion"/>
</dbReference>
<dbReference type="Gene3D" id="1.50.10.20">
    <property type="match status" value="3"/>
</dbReference>
<dbReference type="SMART" id="SM00635">
    <property type="entry name" value="BID_2"/>
    <property type="match status" value="2"/>
</dbReference>
<evidence type="ECO:0000256" key="3">
    <source>
        <dbReference type="SAM" id="Phobius"/>
    </source>
</evidence>
<dbReference type="Pfam" id="PF02368">
    <property type="entry name" value="Big_2"/>
    <property type="match status" value="1"/>
</dbReference>
<gene>
    <name evidence="5" type="ORF">BD821_10245</name>
</gene>
<dbReference type="PANTHER" id="PTHR10559">
    <property type="entry name" value="TRANSCOBALAMIN-1/GASTRIC INTRINSIC FACTOR"/>
    <property type="match status" value="1"/>
</dbReference>
<evidence type="ECO:0000313" key="5">
    <source>
        <dbReference type="EMBL" id="PPK49132.1"/>
    </source>
</evidence>
<accession>A0A2S6FZU6</accession>
<feature type="coiled-coil region" evidence="2">
    <location>
        <begin position="1495"/>
        <end position="1522"/>
    </location>
</feature>
<keyword evidence="5" id="KW-0808">Transferase</keyword>
<dbReference type="STRING" id="37659.GCA_000703125_01639"/>
<feature type="transmembrane region" description="Helical" evidence="3">
    <location>
        <begin position="1568"/>
        <end position="1589"/>
    </location>
</feature>
<dbReference type="SUPFAM" id="SSF49373">
    <property type="entry name" value="Invasin/intimin cell-adhesion fragments"/>
    <property type="match status" value="2"/>
</dbReference>
<dbReference type="EMBL" id="PTIS01000002">
    <property type="protein sequence ID" value="PPK49132.1"/>
    <property type="molecule type" value="Genomic_DNA"/>
</dbReference>
<dbReference type="InterPro" id="IPR051588">
    <property type="entry name" value="Cobalamin_Transport"/>
</dbReference>